<gene>
    <name evidence="3" type="ORF">JOF44_002658</name>
</gene>
<evidence type="ECO:0000313" key="3">
    <source>
        <dbReference type="EMBL" id="MBP2409755.1"/>
    </source>
</evidence>
<evidence type="ECO:0000259" key="2">
    <source>
        <dbReference type="Pfam" id="PF18731"/>
    </source>
</evidence>
<sequence>MTTTPRQTVLSATDHLAARLDGIIAAVLAPHLNGLEWTSVLVELDKLKGRRPSVTTANDLQSQLRMLTERLGGLGFPFDDESRTVSTVASDLRAVRRNLAHTNPFTTLEAWRAADHCVRLLEALGDADGLIPATEIRHHAFLEYAKESGLGPAPALPEGDKAAETSHGPVGVGSATAEQSRRSMEEVVRGDRSELVYEEWVGHQAGDVTVLDTIARNESKLKVRALAEEIVDLEWPIALARLAKLVGRGFGLGKVVSGRQRKIEHQIRNANLFIDEHGFVWSTVADAEDWTEYRVDNGDRPRDFKEISPREVANALARVREEDPSLDDDDQELAVLRAFGRERKTQGVRHQLDLAWELL</sequence>
<name>A0ABS4YMD0_9MICO</name>
<feature type="region of interest" description="Disordered" evidence="1">
    <location>
        <begin position="152"/>
        <end position="184"/>
    </location>
</feature>
<accession>A0ABS4YMD0</accession>
<comment type="caution">
    <text evidence="3">The sequence shown here is derived from an EMBL/GenBank/DDBJ whole genome shotgun (WGS) entry which is preliminary data.</text>
</comment>
<dbReference type="EMBL" id="JAGIOC010000001">
    <property type="protein sequence ID" value="MBP2409755.1"/>
    <property type="molecule type" value="Genomic_DNA"/>
</dbReference>
<dbReference type="Proteomes" id="UP000698222">
    <property type="component" value="Unassembled WGS sequence"/>
</dbReference>
<dbReference type="Pfam" id="PF18731">
    <property type="entry name" value="HEPN_Swt1"/>
    <property type="match status" value="1"/>
</dbReference>
<reference evidence="3 4" key="1">
    <citation type="submission" date="2021-03" db="EMBL/GenBank/DDBJ databases">
        <title>Sequencing the genomes of 1000 actinobacteria strains.</title>
        <authorList>
            <person name="Klenk H.-P."/>
        </authorList>
    </citation>
    <scope>NUCLEOTIDE SEQUENCE [LARGE SCALE GENOMIC DNA]</scope>
    <source>
        <strain evidence="3 4">DSM 14564</strain>
    </source>
</reference>
<evidence type="ECO:0000313" key="4">
    <source>
        <dbReference type="Proteomes" id="UP000698222"/>
    </source>
</evidence>
<dbReference type="RefSeq" id="WP_209892285.1">
    <property type="nucleotide sequence ID" value="NZ_BAAAJV010000006.1"/>
</dbReference>
<evidence type="ECO:0000256" key="1">
    <source>
        <dbReference type="SAM" id="MobiDB-lite"/>
    </source>
</evidence>
<feature type="domain" description="Swt1-like HEPN" evidence="2">
    <location>
        <begin position="15"/>
        <end position="125"/>
    </location>
</feature>
<proteinExistence type="predicted"/>
<protein>
    <recommendedName>
        <fullName evidence="2">Swt1-like HEPN domain-containing protein</fullName>
    </recommendedName>
</protein>
<dbReference type="InterPro" id="IPR041650">
    <property type="entry name" value="HEPN_Swt1"/>
</dbReference>
<keyword evidence="4" id="KW-1185">Reference proteome</keyword>
<organism evidence="3 4">
    <name type="scientific">Brachybacterium fresconis</name>
    <dbReference type="NCBI Taxonomy" id="173363"/>
    <lineage>
        <taxon>Bacteria</taxon>
        <taxon>Bacillati</taxon>
        <taxon>Actinomycetota</taxon>
        <taxon>Actinomycetes</taxon>
        <taxon>Micrococcales</taxon>
        <taxon>Dermabacteraceae</taxon>
        <taxon>Brachybacterium</taxon>
    </lineage>
</organism>